<name>A0ABY6M166_9FLAO</name>
<sequence length="90" mass="10449">MIQNILHKLFLSCNQATLRMERDTANQLSTLQKIRLKSHLALCKNCKTYHKKVLIMDAQLQKVNLSQNQSTQTELEALKQKVKKSILEKN</sequence>
<evidence type="ECO:0000313" key="1">
    <source>
        <dbReference type="EMBL" id="UYW00958.1"/>
    </source>
</evidence>
<protein>
    <recommendedName>
        <fullName evidence="3">Zinc finger protein</fullName>
    </recommendedName>
</protein>
<accession>A0ABY6M166</accession>
<reference evidence="1" key="1">
    <citation type="submission" date="2021-08" db="EMBL/GenBank/DDBJ databases">
        <title>Flavobacterium sp. strain CC-SYL302.</title>
        <authorList>
            <person name="Lin S.-Y."/>
            <person name="Lee T.-H."/>
            <person name="Young C.-C."/>
        </authorList>
    </citation>
    <scope>NUCLEOTIDE SEQUENCE</scope>
    <source>
        <strain evidence="1">CC-SYL302</strain>
    </source>
</reference>
<gene>
    <name evidence="1" type="ORF">K5I29_10690</name>
</gene>
<proteinExistence type="predicted"/>
<evidence type="ECO:0008006" key="3">
    <source>
        <dbReference type="Google" id="ProtNLM"/>
    </source>
</evidence>
<dbReference type="RefSeq" id="WP_264433232.1">
    <property type="nucleotide sequence ID" value="NZ_CP081495.1"/>
</dbReference>
<organism evidence="1 2">
    <name type="scientific">Flavobacterium agricola</name>
    <dbReference type="NCBI Taxonomy" id="2870839"/>
    <lineage>
        <taxon>Bacteria</taxon>
        <taxon>Pseudomonadati</taxon>
        <taxon>Bacteroidota</taxon>
        <taxon>Flavobacteriia</taxon>
        <taxon>Flavobacteriales</taxon>
        <taxon>Flavobacteriaceae</taxon>
        <taxon>Flavobacterium</taxon>
    </lineage>
</organism>
<dbReference type="Proteomes" id="UP001163328">
    <property type="component" value="Chromosome"/>
</dbReference>
<dbReference type="EMBL" id="CP081495">
    <property type="protein sequence ID" value="UYW00958.1"/>
    <property type="molecule type" value="Genomic_DNA"/>
</dbReference>
<evidence type="ECO:0000313" key="2">
    <source>
        <dbReference type="Proteomes" id="UP001163328"/>
    </source>
</evidence>
<keyword evidence="2" id="KW-1185">Reference proteome</keyword>